<dbReference type="GO" id="GO:0008237">
    <property type="term" value="F:metallopeptidase activity"/>
    <property type="evidence" value="ECO:0007669"/>
    <property type="project" value="UniProtKB-KW"/>
</dbReference>
<reference evidence="3 4" key="1">
    <citation type="submission" date="2019-08" db="EMBL/GenBank/DDBJ databases">
        <authorList>
            <person name="Lei W."/>
        </authorList>
    </citation>
    <scope>NUCLEOTIDE SEQUENCE [LARGE SCALE GENOMIC DNA]</scope>
    <source>
        <strain evidence="3 4">CCUG 58627</strain>
    </source>
</reference>
<dbReference type="EMBL" id="VOHM01000036">
    <property type="protein sequence ID" value="TWT18235.1"/>
    <property type="molecule type" value="Genomic_DNA"/>
</dbReference>
<keyword evidence="3" id="KW-0645">Protease</keyword>
<proteinExistence type="predicted"/>
<dbReference type="Proteomes" id="UP000320791">
    <property type="component" value="Unassembled WGS sequence"/>
</dbReference>
<accession>A0A5C5TY79</accession>
<feature type="transmembrane region" description="Helical" evidence="1">
    <location>
        <begin position="39"/>
        <end position="57"/>
    </location>
</feature>
<feature type="transmembrane region" description="Helical" evidence="1">
    <location>
        <begin position="220"/>
        <end position="238"/>
    </location>
</feature>
<organism evidence="3 4">
    <name type="scientific">Corynebacterium canis</name>
    <dbReference type="NCBI Taxonomy" id="679663"/>
    <lineage>
        <taxon>Bacteria</taxon>
        <taxon>Bacillati</taxon>
        <taxon>Actinomycetota</taxon>
        <taxon>Actinomycetes</taxon>
        <taxon>Mycobacteriales</taxon>
        <taxon>Corynebacteriaceae</taxon>
        <taxon>Corynebacterium</taxon>
    </lineage>
</organism>
<keyword evidence="4" id="KW-1185">Reference proteome</keyword>
<name>A0A5C5TY79_9CORY</name>
<dbReference type="GO" id="GO:0004175">
    <property type="term" value="F:endopeptidase activity"/>
    <property type="evidence" value="ECO:0007669"/>
    <property type="project" value="UniProtKB-ARBA"/>
</dbReference>
<dbReference type="InterPro" id="IPR003675">
    <property type="entry name" value="Rce1/LyrA-like_dom"/>
</dbReference>
<gene>
    <name evidence="3" type="ORF">FRX94_11880</name>
</gene>
<keyword evidence="3" id="KW-0378">Hydrolase</keyword>
<feature type="transmembrane region" description="Helical" evidence="1">
    <location>
        <begin position="160"/>
        <end position="182"/>
    </location>
</feature>
<keyword evidence="1" id="KW-0812">Transmembrane</keyword>
<dbReference type="AlphaFoldDB" id="A0A5C5TY79"/>
<dbReference type="GO" id="GO:0006508">
    <property type="term" value="P:proteolysis"/>
    <property type="evidence" value="ECO:0007669"/>
    <property type="project" value="UniProtKB-KW"/>
</dbReference>
<comment type="caution">
    <text evidence="3">The sequence shown here is derived from an EMBL/GenBank/DDBJ whole genome shotgun (WGS) entry which is preliminary data.</text>
</comment>
<evidence type="ECO:0000313" key="3">
    <source>
        <dbReference type="EMBL" id="TWT18235.1"/>
    </source>
</evidence>
<dbReference type="Pfam" id="PF02517">
    <property type="entry name" value="Rce1-like"/>
    <property type="match status" value="1"/>
</dbReference>
<feature type="transmembrane region" description="Helical" evidence="1">
    <location>
        <begin position="194"/>
        <end position="213"/>
    </location>
</feature>
<keyword evidence="1" id="KW-0472">Membrane</keyword>
<evidence type="ECO:0000256" key="1">
    <source>
        <dbReference type="SAM" id="Phobius"/>
    </source>
</evidence>
<sequence>MYPAYRIAFIRLVLLACGAGLTYGFLQLLGIASSFPPDPRLACMYFTVVNFMCLWLIKKQFQADGTHWKTFLGFEKARLHIDCAWALLWLVVLYIPFFFAIMLVPLAIYGVDGFQYLETAFIPAQPAVLPAPIEYVLVIAVALLFPLFNAPVEEIIYRGFALQLAPLSKVLALALQAFVFALHHVLLAPTPLAAAIYLVAFFIWGLGAGIIVLKQRRLMPMVLSHFIINFAFSIPALFV</sequence>
<feature type="transmembrane region" description="Helical" evidence="1">
    <location>
        <begin position="12"/>
        <end position="33"/>
    </location>
</feature>
<protein>
    <submittedName>
        <fullName evidence="3">CPBP family intramembrane metalloprotease</fullName>
    </submittedName>
</protein>
<dbReference type="OrthoDB" id="5002656at2"/>
<feature type="transmembrane region" description="Helical" evidence="1">
    <location>
        <begin position="129"/>
        <end position="148"/>
    </location>
</feature>
<evidence type="ECO:0000259" key="2">
    <source>
        <dbReference type="Pfam" id="PF02517"/>
    </source>
</evidence>
<evidence type="ECO:0000313" key="4">
    <source>
        <dbReference type="Proteomes" id="UP000320791"/>
    </source>
</evidence>
<keyword evidence="3" id="KW-0482">Metalloprotease</keyword>
<dbReference type="GO" id="GO:0080120">
    <property type="term" value="P:CAAX-box protein maturation"/>
    <property type="evidence" value="ECO:0007669"/>
    <property type="project" value="UniProtKB-ARBA"/>
</dbReference>
<feature type="domain" description="CAAX prenyl protease 2/Lysostaphin resistance protein A-like" evidence="2">
    <location>
        <begin position="138"/>
        <end position="230"/>
    </location>
</feature>
<feature type="transmembrane region" description="Helical" evidence="1">
    <location>
        <begin position="86"/>
        <end position="109"/>
    </location>
</feature>
<keyword evidence="1" id="KW-1133">Transmembrane helix</keyword>